<dbReference type="InterPro" id="IPR050106">
    <property type="entry name" value="HistidinolP_aminotransfase"/>
</dbReference>
<dbReference type="EC" id="2.6.1.9" evidence="6"/>
<gene>
    <name evidence="6" type="primary">hisC</name>
    <name evidence="6" type="ORF">CARN1_0330</name>
</gene>
<evidence type="ECO:0000256" key="4">
    <source>
        <dbReference type="ARBA" id="ARBA00022898"/>
    </source>
</evidence>
<dbReference type="InterPro" id="IPR005861">
    <property type="entry name" value="HisP_aminotrans"/>
</dbReference>
<dbReference type="PANTHER" id="PTHR43643">
    <property type="entry name" value="HISTIDINOL-PHOSPHATE AMINOTRANSFERASE 2"/>
    <property type="match status" value="1"/>
</dbReference>
<dbReference type="Gene3D" id="3.40.640.10">
    <property type="entry name" value="Type I PLP-dependent aspartate aminotransferase-like (Major domain)"/>
    <property type="match status" value="1"/>
</dbReference>
<keyword evidence="4" id="KW-0663">Pyridoxal phosphate</keyword>
<evidence type="ECO:0000313" key="6">
    <source>
        <dbReference type="EMBL" id="CBH75155.1"/>
    </source>
</evidence>
<protein>
    <submittedName>
        <fullName evidence="6">Histidinol-phosphate aminotransferase tyrosine/phenylalanine aminotransferase</fullName>
        <ecNumber evidence="6">2.6.1.5</ecNumber>
        <ecNumber evidence="6">2.6.1.9</ecNumber>
    </submittedName>
</protein>
<dbReference type="Gene3D" id="3.90.1150.10">
    <property type="entry name" value="Aspartate Aminotransferase, domain 1"/>
    <property type="match status" value="1"/>
</dbReference>
<keyword evidence="2 6" id="KW-0032">Aminotransferase</keyword>
<evidence type="ECO:0000259" key="5">
    <source>
        <dbReference type="Pfam" id="PF00155"/>
    </source>
</evidence>
<dbReference type="HAMAP" id="MF_01023">
    <property type="entry name" value="HisC_aminotrans_2"/>
    <property type="match status" value="1"/>
</dbReference>
<comment type="caution">
    <text evidence="6">The sequence shown here is derived from an EMBL/GenBank/DDBJ whole genome shotgun (WGS) entry which is preliminary data.</text>
</comment>
<comment type="cofactor">
    <cofactor evidence="1">
        <name>pyridoxal 5'-phosphate</name>
        <dbReference type="ChEBI" id="CHEBI:597326"/>
    </cofactor>
</comment>
<organism evidence="6">
    <name type="scientific">mine drainage metagenome</name>
    <dbReference type="NCBI Taxonomy" id="410659"/>
    <lineage>
        <taxon>unclassified sequences</taxon>
        <taxon>metagenomes</taxon>
        <taxon>ecological metagenomes</taxon>
    </lineage>
</organism>
<dbReference type="CDD" id="cd00609">
    <property type="entry name" value="AAT_like"/>
    <property type="match status" value="1"/>
</dbReference>
<dbReference type="PANTHER" id="PTHR43643:SF3">
    <property type="entry name" value="HISTIDINOL-PHOSPHATE AMINOTRANSFERASE"/>
    <property type="match status" value="1"/>
</dbReference>
<dbReference type="EMBL" id="CABL01000005">
    <property type="protein sequence ID" value="CBH75155.1"/>
    <property type="molecule type" value="Genomic_DNA"/>
</dbReference>
<dbReference type="InterPro" id="IPR015421">
    <property type="entry name" value="PyrdxlP-dep_Trfase_major"/>
</dbReference>
<accession>E6PFB9</accession>
<dbReference type="InterPro" id="IPR015424">
    <property type="entry name" value="PyrdxlP-dep_Trfase"/>
</dbReference>
<dbReference type="GO" id="GO:0000105">
    <property type="term" value="P:L-histidine biosynthetic process"/>
    <property type="evidence" value="ECO:0007669"/>
    <property type="project" value="InterPro"/>
</dbReference>
<dbReference type="SUPFAM" id="SSF53383">
    <property type="entry name" value="PLP-dependent transferases"/>
    <property type="match status" value="1"/>
</dbReference>
<proteinExistence type="inferred from homology"/>
<dbReference type="Pfam" id="PF00155">
    <property type="entry name" value="Aminotran_1_2"/>
    <property type="match status" value="1"/>
</dbReference>
<dbReference type="NCBIfam" id="TIGR01141">
    <property type="entry name" value="hisC"/>
    <property type="match status" value="1"/>
</dbReference>
<dbReference type="InterPro" id="IPR001917">
    <property type="entry name" value="Aminotrans_II_pyridoxalP_BS"/>
</dbReference>
<reference evidence="6" key="1">
    <citation type="submission" date="2009-10" db="EMBL/GenBank/DDBJ databases">
        <title>Diversity of trophic interactions inside an arsenic-rich microbial ecosystem.</title>
        <authorList>
            <person name="Bertin P.N."/>
            <person name="Heinrich-Salmeron A."/>
            <person name="Pelletier E."/>
            <person name="Goulhen-Chollet F."/>
            <person name="Arsene-Ploetze F."/>
            <person name="Gallien S."/>
            <person name="Calteau A."/>
            <person name="Vallenet D."/>
            <person name="Casiot C."/>
            <person name="Chane-Woon-Ming B."/>
            <person name="Giloteaux L."/>
            <person name="Barakat M."/>
            <person name="Bonnefoy V."/>
            <person name="Bruneel O."/>
            <person name="Chandler M."/>
            <person name="Cleiss J."/>
            <person name="Duran R."/>
            <person name="Elbaz-Poulichet F."/>
            <person name="Fonknechten N."/>
            <person name="Lauga B."/>
            <person name="Mornico D."/>
            <person name="Ortet P."/>
            <person name="Schaeffer C."/>
            <person name="Siguier P."/>
            <person name="Alexander Thil Smith A."/>
            <person name="Van Dorsselaer A."/>
            <person name="Weissenbach J."/>
            <person name="Medigue C."/>
            <person name="Le Paslier D."/>
        </authorList>
    </citation>
    <scope>NUCLEOTIDE SEQUENCE</scope>
</reference>
<evidence type="ECO:0000256" key="1">
    <source>
        <dbReference type="ARBA" id="ARBA00001933"/>
    </source>
</evidence>
<evidence type="ECO:0000256" key="2">
    <source>
        <dbReference type="ARBA" id="ARBA00022576"/>
    </source>
</evidence>
<evidence type="ECO:0000256" key="3">
    <source>
        <dbReference type="ARBA" id="ARBA00022679"/>
    </source>
</evidence>
<dbReference type="InterPro" id="IPR015422">
    <property type="entry name" value="PyrdxlP-dep_Trfase_small"/>
</dbReference>
<dbReference type="GO" id="GO:0030170">
    <property type="term" value="F:pyridoxal phosphate binding"/>
    <property type="evidence" value="ECO:0007669"/>
    <property type="project" value="InterPro"/>
</dbReference>
<feature type="domain" description="Aminotransferase class I/classII large" evidence="5">
    <location>
        <begin position="29"/>
        <end position="352"/>
    </location>
</feature>
<sequence>MSRPAVRALAPYVAGTSIEEVRRRFGHTRIVKLASNENPLGSSPLALAALRSADRLNLYLDDAHEALRERLGQREGLQAENVVLGHGSNEIVNTIAQTFLDPGDEVVMADPTFSLYRLVVSLVGALPVEVPLLDGVHDIERMLAAVGARTKAFFVCDPNNPTGTVLPAFAWDYLLERLPADVLLVIDRAYAEYLDTPGFEVAKVVRGRGNVIVLRTMSKAYGLASLRFGYAYGDRESIDWLQRVRLPFNVSRPAALGAAAALEDRVFLEKSIALNAAERSRVTGELRERGFHCYPSGANFYAVTVPIAAHEAYEALLERGIIVRSGDALRMPGRLRVTVGTHEENDAFLAALAEVAIGEGA</sequence>
<dbReference type="EC" id="2.6.1.5" evidence="6"/>
<dbReference type="InterPro" id="IPR004839">
    <property type="entry name" value="Aminotransferase_I/II_large"/>
</dbReference>
<keyword evidence="3 6" id="KW-0808">Transferase</keyword>
<dbReference type="AlphaFoldDB" id="E6PFB9"/>
<dbReference type="GO" id="GO:0004400">
    <property type="term" value="F:histidinol-phosphate transaminase activity"/>
    <property type="evidence" value="ECO:0007669"/>
    <property type="project" value="UniProtKB-EC"/>
</dbReference>
<dbReference type="PROSITE" id="PS00599">
    <property type="entry name" value="AA_TRANSFER_CLASS_2"/>
    <property type="match status" value="1"/>
</dbReference>
<name>E6PFB9_9ZZZZ</name>